<keyword evidence="4" id="KW-0378">Hydrolase</keyword>
<dbReference type="InterPro" id="IPR000671">
    <property type="entry name" value="Peptidase_A31"/>
</dbReference>
<dbReference type="PANTHER" id="PTHR30302:SF1">
    <property type="entry name" value="HYDROGENASE 2 MATURATION PROTEASE"/>
    <property type="match status" value="1"/>
</dbReference>
<dbReference type="SUPFAM" id="SSF53163">
    <property type="entry name" value="HybD-like"/>
    <property type="match status" value="1"/>
</dbReference>
<dbReference type="InterPro" id="IPR023430">
    <property type="entry name" value="Pept_HybD-like_dom_sf"/>
</dbReference>
<dbReference type="EMBL" id="QSRJ01000010">
    <property type="protein sequence ID" value="RGL08419.1"/>
    <property type="molecule type" value="Genomic_DNA"/>
</dbReference>
<dbReference type="AlphaFoldDB" id="A0A3E4QQ38"/>
<dbReference type="CDD" id="cd00518">
    <property type="entry name" value="H2MP"/>
    <property type="match status" value="1"/>
</dbReference>
<keyword evidence="2" id="KW-0645">Protease</keyword>
<reference evidence="5 6" key="1">
    <citation type="submission" date="2018-08" db="EMBL/GenBank/DDBJ databases">
        <title>A genome reference for cultivated species of the human gut microbiota.</title>
        <authorList>
            <person name="Zou Y."/>
            <person name="Xue W."/>
            <person name="Luo G."/>
        </authorList>
    </citation>
    <scope>NUCLEOTIDE SEQUENCE [LARGE SCALE GENOMIC DNA]</scope>
    <source>
        <strain evidence="5 6">TF08-14</strain>
    </source>
</reference>
<gene>
    <name evidence="5" type="ORF">DXC81_08575</name>
</gene>
<dbReference type="Gene3D" id="3.40.50.1450">
    <property type="entry name" value="HybD-like"/>
    <property type="match status" value="1"/>
</dbReference>
<dbReference type="RefSeq" id="WP_117680024.1">
    <property type="nucleotide sequence ID" value="NZ_QSRJ01000010.1"/>
</dbReference>
<name>A0A3E4QQ38_9ACTN</name>
<keyword evidence="3" id="KW-0064">Aspartyl protease</keyword>
<dbReference type="Proteomes" id="UP000260943">
    <property type="component" value="Unassembled WGS sequence"/>
</dbReference>
<comment type="similarity">
    <text evidence="1">Belongs to the peptidase A31 family.</text>
</comment>
<evidence type="ECO:0000313" key="5">
    <source>
        <dbReference type="EMBL" id="RGL08419.1"/>
    </source>
</evidence>
<evidence type="ECO:0008006" key="7">
    <source>
        <dbReference type="Google" id="ProtNLM"/>
    </source>
</evidence>
<protein>
    <recommendedName>
        <fullName evidence="7">Hydrogenase maturation protease</fullName>
    </recommendedName>
</protein>
<evidence type="ECO:0000256" key="2">
    <source>
        <dbReference type="ARBA" id="ARBA00022670"/>
    </source>
</evidence>
<proteinExistence type="inferred from homology"/>
<evidence type="ECO:0000313" key="6">
    <source>
        <dbReference type="Proteomes" id="UP000260943"/>
    </source>
</evidence>
<dbReference type="GO" id="GO:0004190">
    <property type="term" value="F:aspartic-type endopeptidase activity"/>
    <property type="evidence" value="ECO:0007669"/>
    <property type="project" value="UniProtKB-KW"/>
</dbReference>
<dbReference type="PRINTS" id="PR00446">
    <property type="entry name" value="HYDRGNUPTAKE"/>
</dbReference>
<dbReference type="Pfam" id="PF01750">
    <property type="entry name" value="HycI"/>
    <property type="match status" value="1"/>
</dbReference>
<evidence type="ECO:0000256" key="1">
    <source>
        <dbReference type="ARBA" id="ARBA00006814"/>
    </source>
</evidence>
<dbReference type="GO" id="GO:0008047">
    <property type="term" value="F:enzyme activator activity"/>
    <property type="evidence" value="ECO:0007669"/>
    <property type="project" value="InterPro"/>
</dbReference>
<evidence type="ECO:0000256" key="3">
    <source>
        <dbReference type="ARBA" id="ARBA00022750"/>
    </source>
</evidence>
<dbReference type="PANTHER" id="PTHR30302">
    <property type="entry name" value="HYDROGENASE 1 MATURATION PROTEASE"/>
    <property type="match status" value="1"/>
</dbReference>
<comment type="caution">
    <text evidence="5">The sequence shown here is derived from an EMBL/GenBank/DDBJ whole genome shotgun (WGS) entry which is preliminary data.</text>
</comment>
<evidence type="ECO:0000256" key="4">
    <source>
        <dbReference type="ARBA" id="ARBA00022801"/>
    </source>
</evidence>
<dbReference type="GO" id="GO:0016485">
    <property type="term" value="P:protein processing"/>
    <property type="evidence" value="ECO:0007669"/>
    <property type="project" value="TreeGrafter"/>
</dbReference>
<dbReference type="NCBIfam" id="TIGR00072">
    <property type="entry name" value="hydrog_prot"/>
    <property type="match status" value="1"/>
</dbReference>
<sequence>MEAEVYGDDVPEAPMATDAEAVMAVLAAASAPRIAIICVGNEYQLDDGFGPAVARYLDDRYRFPLGVTVLDRAVMGYGIVSDLKACDVAVVVDALDGTGAAPGTTFSFDPADMRVSTGKTSLHEVRFADVLAAATFMGAACAGHCFGVQVVDMGEGALERGLSPQVQAAVGPVARMVVRYLERAYGIEAVDRWREAGDARAKLADVTAYMRDALDAAGIDVAAYAGEVQRLLDLAYPGMPDYEADDAIGSCLASLPSK</sequence>
<organism evidence="5 6">
    <name type="scientific">Collinsella tanakaei</name>
    <dbReference type="NCBI Taxonomy" id="626935"/>
    <lineage>
        <taxon>Bacteria</taxon>
        <taxon>Bacillati</taxon>
        <taxon>Actinomycetota</taxon>
        <taxon>Coriobacteriia</taxon>
        <taxon>Coriobacteriales</taxon>
        <taxon>Coriobacteriaceae</taxon>
        <taxon>Collinsella</taxon>
    </lineage>
</organism>
<accession>A0A3E4QQ38</accession>